<feature type="compositionally biased region" description="Low complexity" evidence="1">
    <location>
        <begin position="36"/>
        <end position="54"/>
    </location>
</feature>
<organism evidence="2 3">
    <name type="scientific">Polytolypa hystricis (strain UAMH7299)</name>
    <dbReference type="NCBI Taxonomy" id="1447883"/>
    <lineage>
        <taxon>Eukaryota</taxon>
        <taxon>Fungi</taxon>
        <taxon>Dikarya</taxon>
        <taxon>Ascomycota</taxon>
        <taxon>Pezizomycotina</taxon>
        <taxon>Eurotiomycetes</taxon>
        <taxon>Eurotiomycetidae</taxon>
        <taxon>Onygenales</taxon>
        <taxon>Onygenales incertae sedis</taxon>
        <taxon>Polytolypa</taxon>
    </lineage>
</organism>
<evidence type="ECO:0000256" key="1">
    <source>
        <dbReference type="SAM" id="MobiDB-lite"/>
    </source>
</evidence>
<feature type="compositionally biased region" description="Pro residues" evidence="1">
    <location>
        <begin position="67"/>
        <end position="76"/>
    </location>
</feature>
<dbReference type="Proteomes" id="UP000224634">
    <property type="component" value="Unassembled WGS sequence"/>
</dbReference>
<keyword evidence="3" id="KW-1185">Reference proteome</keyword>
<feature type="region of interest" description="Disordered" evidence="1">
    <location>
        <begin position="36"/>
        <end position="76"/>
    </location>
</feature>
<gene>
    <name evidence="2" type="ORF">AJ80_05485</name>
</gene>
<comment type="caution">
    <text evidence="2">The sequence shown here is derived from an EMBL/GenBank/DDBJ whole genome shotgun (WGS) entry which is preliminary data.</text>
</comment>
<dbReference type="AlphaFoldDB" id="A0A2B7Y2Z4"/>
<proteinExistence type="predicted"/>
<evidence type="ECO:0000313" key="2">
    <source>
        <dbReference type="EMBL" id="PGH15620.1"/>
    </source>
</evidence>
<reference evidence="2 3" key="1">
    <citation type="submission" date="2017-10" db="EMBL/GenBank/DDBJ databases">
        <title>Comparative genomics in systemic dimorphic fungi from Ajellomycetaceae.</title>
        <authorList>
            <person name="Munoz J.F."/>
            <person name="Mcewen J.G."/>
            <person name="Clay O.K."/>
            <person name="Cuomo C.A."/>
        </authorList>
    </citation>
    <scope>NUCLEOTIDE SEQUENCE [LARGE SCALE GENOMIC DNA]</scope>
    <source>
        <strain evidence="2 3">UAMH7299</strain>
    </source>
</reference>
<dbReference type="EMBL" id="PDNA01000081">
    <property type="protein sequence ID" value="PGH15620.1"/>
    <property type="molecule type" value="Genomic_DNA"/>
</dbReference>
<sequence length="76" mass="8274">MPLLQLQLSISAQHVREFIRLVLMSFVGPELLLPTSRGGQLRSSSLSVSSAVRQPQPHRPSRVPTADCPPAPRGYG</sequence>
<evidence type="ECO:0000313" key="3">
    <source>
        <dbReference type="Proteomes" id="UP000224634"/>
    </source>
</evidence>
<name>A0A2B7Y2Z4_POLH7</name>
<protein>
    <submittedName>
        <fullName evidence="2">Uncharacterized protein</fullName>
    </submittedName>
</protein>
<accession>A0A2B7Y2Z4</accession>